<dbReference type="RefSeq" id="XP_019033716.1">
    <property type="nucleotide sequence ID" value="XM_019173909.1"/>
</dbReference>
<dbReference type="Proteomes" id="UP000094819">
    <property type="component" value="Unassembled WGS sequence"/>
</dbReference>
<feature type="compositionally biased region" description="Polar residues" evidence="1">
    <location>
        <begin position="16"/>
        <end position="34"/>
    </location>
</feature>
<protein>
    <submittedName>
        <fullName evidence="2">Uncharacterized protein</fullName>
    </submittedName>
</protein>
<dbReference type="GeneID" id="30190961"/>
<evidence type="ECO:0000256" key="1">
    <source>
        <dbReference type="SAM" id="MobiDB-lite"/>
    </source>
</evidence>
<evidence type="ECO:0000313" key="2">
    <source>
        <dbReference type="EMBL" id="ODO05061.1"/>
    </source>
</evidence>
<accession>A0A1E3JW28</accession>
<reference evidence="2 3" key="1">
    <citation type="submission" date="2016-06" db="EMBL/GenBank/DDBJ databases">
        <title>Evolution of pathogenesis and genome organization in the Tremellales.</title>
        <authorList>
            <person name="Cuomo C."/>
            <person name="Litvintseva A."/>
            <person name="Heitman J."/>
            <person name="Chen Y."/>
            <person name="Sun S."/>
            <person name="Springer D."/>
            <person name="Dromer F."/>
            <person name="Young S."/>
            <person name="Zeng Q."/>
            <person name="Chapman S."/>
            <person name="Gujja S."/>
            <person name="Saif S."/>
            <person name="Birren B."/>
        </authorList>
    </citation>
    <scope>NUCLEOTIDE SEQUENCE [LARGE SCALE GENOMIC DNA]</scope>
    <source>
        <strain evidence="2 3">CBS 7118</strain>
    </source>
</reference>
<keyword evidence="3" id="KW-1185">Reference proteome</keyword>
<evidence type="ECO:0000313" key="3">
    <source>
        <dbReference type="Proteomes" id="UP000094819"/>
    </source>
</evidence>
<organism evidence="2 3">
    <name type="scientific">Cryptococcus wingfieldii CBS 7118</name>
    <dbReference type="NCBI Taxonomy" id="1295528"/>
    <lineage>
        <taxon>Eukaryota</taxon>
        <taxon>Fungi</taxon>
        <taxon>Dikarya</taxon>
        <taxon>Basidiomycota</taxon>
        <taxon>Agaricomycotina</taxon>
        <taxon>Tremellomycetes</taxon>
        <taxon>Tremellales</taxon>
        <taxon>Cryptococcaceae</taxon>
        <taxon>Cryptococcus</taxon>
    </lineage>
</organism>
<dbReference type="EMBL" id="AWGH01000004">
    <property type="protein sequence ID" value="ODO05061.1"/>
    <property type="molecule type" value="Genomic_DNA"/>
</dbReference>
<comment type="caution">
    <text evidence="2">The sequence shown here is derived from an EMBL/GenBank/DDBJ whole genome shotgun (WGS) entry which is preliminary data.</text>
</comment>
<gene>
    <name evidence="2" type="ORF">L198_01748</name>
</gene>
<proteinExistence type="predicted"/>
<feature type="region of interest" description="Disordered" evidence="1">
    <location>
        <begin position="1"/>
        <end position="34"/>
    </location>
</feature>
<name>A0A1E3JW28_9TREE</name>
<dbReference type="AlphaFoldDB" id="A0A1E3JW28"/>
<sequence length="164" mass="18097">MLPETKGTDELPAAHPTSSMAQQRKTVGNSSQAACKQYAAQMKKDVLGADEEQKAMRKKEGVMRIQALPAAVVHRSSKSTAKAFQAKLWELPDKMTLYPSDQNLEQVLDEALSQVKSSWSALDGALLMKRTGSRPDLQNTNSTGPNKCTENWQLFFCQVQLPSN</sequence>